<reference evidence="3" key="1">
    <citation type="journal article" date="2013" name="Nat. Commun.">
        <title>Whole-genome sequencing of Oryza brachyantha reveals mechanisms underlying Oryza genome evolution.</title>
        <authorList>
            <person name="Chen J."/>
            <person name="Huang Q."/>
            <person name="Gao D."/>
            <person name="Wang J."/>
            <person name="Lang Y."/>
            <person name="Liu T."/>
            <person name="Li B."/>
            <person name="Bai Z."/>
            <person name="Luis Goicoechea J."/>
            <person name="Liang C."/>
            <person name="Chen C."/>
            <person name="Zhang W."/>
            <person name="Sun S."/>
            <person name="Liao Y."/>
            <person name="Zhang X."/>
            <person name="Yang L."/>
            <person name="Song C."/>
            <person name="Wang M."/>
            <person name="Shi J."/>
            <person name="Liu G."/>
            <person name="Liu J."/>
            <person name="Zhou H."/>
            <person name="Zhou W."/>
            <person name="Yu Q."/>
            <person name="An N."/>
            <person name="Chen Y."/>
            <person name="Cai Q."/>
            <person name="Wang B."/>
            <person name="Liu B."/>
            <person name="Min J."/>
            <person name="Huang Y."/>
            <person name="Wu H."/>
            <person name="Li Z."/>
            <person name="Zhang Y."/>
            <person name="Yin Y."/>
            <person name="Song W."/>
            <person name="Jiang J."/>
            <person name="Jackson S.A."/>
            <person name="Wing R.A."/>
            <person name="Wang J."/>
            <person name="Chen M."/>
        </authorList>
    </citation>
    <scope>NUCLEOTIDE SEQUENCE [LARGE SCALE GENOMIC DNA]</scope>
    <source>
        <strain evidence="3">cv. IRGC 101232</strain>
    </source>
</reference>
<proteinExistence type="predicted"/>
<keyword evidence="2" id="KW-1133">Transmembrane helix</keyword>
<evidence type="ECO:0000313" key="3">
    <source>
        <dbReference type="EnsemblPlants" id="OB03G29430.1"/>
    </source>
</evidence>
<keyword evidence="2" id="KW-0812">Transmembrane</keyword>
<feature type="region of interest" description="Disordered" evidence="1">
    <location>
        <begin position="1"/>
        <end position="33"/>
    </location>
</feature>
<dbReference type="AlphaFoldDB" id="J3LPG7"/>
<dbReference type="EnsemblPlants" id="OB03G29430.1">
    <property type="protein sequence ID" value="OB03G29430.1"/>
    <property type="gene ID" value="OB03G29430"/>
</dbReference>
<protein>
    <submittedName>
        <fullName evidence="3">Uncharacterized protein</fullName>
    </submittedName>
</protein>
<organism evidence="3">
    <name type="scientific">Oryza brachyantha</name>
    <name type="common">malo sina</name>
    <dbReference type="NCBI Taxonomy" id="4533"/>
    <lineage>
        <taxon>Eukaryota</taxon>
        <taxon>Viridiplantae</taxon>
        <taxon>Streptophyta</taxon>
        <taxon>Embryophyta</taxon>
        <taxon>Tracheophyta</taxon>
        <taxon>Spermatophyta</taxon>
        <taxon>Magnoliopsida</taxon>
        <taxon>Liliopsida</taxon>
        <taxon>Poales</taxon>
        <taxon>Poaceae</taxon>
        <taxon>BOP clade</taxon>
        <taxon>Oryzoideae</taxon>
        <taxon>Oryzeae</taxon>
        <taxon>Oryzinae</taxon>
        <taxon>Oryza</taxon>
    </lineage>
</organism>
<dbReference type="HOGENOM" id="CLU_2256975_0_0_1"/>
<evidence type="ECO:0000256" key="1">
    <source>
        <dbReference type="SAM" id="MobiDB-lite"/>
    </source>
</evidence>
<keyword evidence="4" id="KW-1185">Reference proteome</keyword>
<dbReference type="Proteomes" id="UP000006038">
    <property type="component" value="Chromosome 3"/>
</dbReference>
<sequence length="104" mass="11226">MNTRTGTTHLSLSAAGSGGGRYYASASDPKGGKKSKYKATFIHLFWMKILLPRVPLGLLGFFCRISPSILSLFFFILSLFFVCVESAAAATGGEIVMAHSPSYR</sequence>
<feature type="transmembrane region" description="Helical" evidence="2">
    <location>
        <begin position="68"/>
        <end position="90"/>
    </location>
</feature>
<accession>J3LPG7</accession>
<keyword evidence="2" id="KW-0472">Membrane</keyword>
<name>J3LPG7_ORYBR</name>
<evidence type="ECO:0000313" key="4">
    <source>
        <dbReference type="Proteomes" id="UP000006038"/>
    </source>
</evidence>
<evidence type="ECO:0000256" key="2">
    <source>
        <dbReference type="SAM" id="Phobius"/>
    </source>
</evidence>
<feature type="transmembrane region" description="Helical" evidence="2">
    <location>
        <begin position="40"/>
        <end position="62"/>
    </location>
</feature>
<feature type="compositionally biased region" description="Polar residues" evidence="1">
    <location>
        <begin position="1"/>
        <end position="11"/>
    </location>
</feature>
<reference evidence="3" key="2">
    <citation type="submission" date="2013-04" db="UniProtKB">
        <authorList>
            <consortium name="EnsemblPlants"/>
        </authorList>
    </citation>
    <scope>IDENTIFICATION</scope>
</reference>
<dbReference type="Gramene" id="OB03G29430.1">
    <property type="protein sequence ID" value="OB03G29430.1"/>
    <property type="gene ID" value="OB03G29430"/>
</dbReference>